<dbReference type="RefSeq" id="WP_134145492.1">
    <property type="nucleotide sequence ID" value="NZ_PECM01000008.1"/>
</dbReference>
<keyword evidence="4" id="KW-1185">Reference proteome</keyword>
<dbReference type="Proteomes" id="UP000294844">
    <property type="component" value="Unassembled WGS sequence"/>
</dbReference>
<gene>
    <name evidence="3" type="ORF">CCUG60883_01635</name>
    <name evidence="2" type="ORF">CCUG60885_01377</name>
</gene>
<sequence>MNLAAWVGLWGGVVSTSLAVLQFAKWRRERPRLVVKASLEYVSASAGEDPNAGFGTPLVVKRDRDVLDQRVSVKLNVANHGEQALQVVAIIIEASGSGPIVNVNQIVAEGLPAVIEPRSSVTVDLQKEFLDMASEIMFVGFVDALGRRHPVPDTNAKSAIESSWRLPTRVQWYQRRDDPEADPVQAFQAKQQSSITNRPRKQNERPLASRAVSRPERKT</sequence>
<dbReference type="EMBL" id="PECM01000008">
    <property type="protein sequence ID" value="TEA04342.1"/>
    <property type="molecule type" value="Genomic_DNA"/>
</dbReference>
<organism evidence="2 5">
    <name type="scientific">Mycobacteroides salmoniphilum</name>
    <dbReference type="NCBI Taxonomy" id="404941"/>
    <lineage>
        <taxon>Bacteria</taxon>
        <taxon>Bacillati</taxon>
        <taxon>Actinomycetota</taxon>
        <taxon>Actinomycetes</taxon>
        <taxon>Mycobacteriales</taxon>
        <taxon>Mycobacteriaceae</taxon>
        <taxon>Mycobacteroides</taxon>
    </lineage>
</organism>
<protein>
    <submittedName>
        <fullName evidence="2">Uncharacterized protein</fullName>
    </submittedName>
</protein>
<evidence type="ECO:0000313" key="2">
    <source>
        <dbReference type="EMBL" id="TDZ95246.1"/>
    </source>
</evidence>
<dbReference type="AlphaFoldDB" id="A0A4R8SEJ4"/>
<dbReference type="Proteomes" id="UP000295685">
    <property type="component" value="Unassembled WGS sequence"/>
</dbReference>
<feature type="compositionally biased region" description="Polar residues" evidence="1">
    <location>
        <begin position="188"/>
        <end position="197"/>
    </location>
</feature>
<name>A0A4R8SEJ4_9MYCO</name>
<evidence type="ECO:0000313" key="3">
    <source>
        <dbReference type="EMBL" id="TEA04342.1"/>
    </source>
</evidence>
<proteinExistence type="predicted"/>
<feature type="region of interest" description="Disordered" evidence="1">
    <location>
        <begin position="177"/>
        <end position="219"/>
    </location>
</feature>
<reference evidence="4 5" key="1">
    <citation type="journal article" date="2019" name="Sci. Rep.">
        <title>Extended insight into the Mycobacterium chelonae-abscessus complex through whole genome sequencing of Mycobacterium salmoniphilum outbreak and Mycobacterium salmoniphilum-like strains.</title>
        <authorList>
            <person name="Behra P.R.K."/>
            <person name="Das S."/>
            <person name="Pettersson B.M.F."/>
            <person name="Shirreff L."/>
            <person name="DuCote T."/>
            <person name="Jacobsson K.G."/>
            <person name="Ennis D.G."/>
            <person name="Kirsebom L.A."/>
        </authorList>
    </citation>
    <scope>NUCLEOTIDE SEQUENCE [LARGE SCALE GENOMIC DNA]</scope>
    <source>
        <strain evidence="3 4">CCUG 60883</strain>
        <strain evidence="2 5">CCUG 60885</strain>
    </source>
</reference>
<evidence type="ECO:0000256" key="1">
    <source>
        <dbReference type="SAM" id="MobiDB-lite"/>
    </source>
</evidence>
<comment type="caution">
    <text evidence="2">The sequence shown here is derived from an EMBL/GenBank/DDBJ whole genome shotgun (WGS) entry which is preliminary data.</text>
</comment>
<dbReference type="EMBL" id="PECK01000003">
    <property type="protein sequence ID" value="TDZ95246.1"/>
    <property type="molecule type" value="Genomic_DNA"/>
</dbReference>
<evidence type="ECO:0000313" key="5">
    <source>
        <dbReference type="Proteomes" id="UP000295685"/>
    </source>
</evidence>
<evidence type="ECO:0000313" key="4">
    <source>
        <dbReference type="Proteomes" id="UP000294844"/>
    </source>
</evidence>
<accession>A0A4R8SEJ4</accession>